<proteinExistence type="predicted"/>
<evidence type="ECO:0000313" key="1">
    <source>
        <dbReference type="EMBL" id="ABD44927.1"/>
    </source>
</evidence>
<organism evidence="1 2">
    <name type="scientific">Ehrlichia chaffeensis (strain ATCC CRL-10679 / Arkansas)</name>
    <dbReference type="NCBI Taxonomy" id="205920"/>
    <lineage>
        <taxon>Bacteria</taxon>
        <taxon>Pseudomonadati</taxon>
        <taxon>Pseudomonadota</taxon>
        <taxon>Alphaproteobacteria</taxon>
        <taxon>Rickettsiales</taxon>
        <taxon>Anaplasmataceae</taxon>
        <taxon>Ehrlichia</taxon>
    </lineage>
</organism>
<dbReference type="HOGENOM" id="CLU_3381658_0_0_5"/>
<name>Q2GFH1_EHRCR</name>
<reference evidence="1 2" key="1">
    <citation type="journal article" date="2006" name="PLoS Genet.">
        <title>Comparative genomics of emerging human ehrlichiosis agents.</title>
        <authorList>
            <person name="Dunning Hotopp J.C."/>
            <person name="Lin M."/>
            <person name="Madupu R."/>
            <person name="Crabtree J."/>
            <person name="Angiuoli S.V."/>
            <person name="Eisen J.A."/>
            <person name="Seshadri R."/>
            <person name="Ren Q."/>
            <person name="Wu M."/>
            <person name="Utterback T.R."/>
            <person name="Smith S."/>
            <person name="Lewis M."/>
            <person name="Khouri H."/>
            <person name="Zhang C."/>
            <person name="Niu H."/>
            <person name="Lin Q."/>
            <person name="Ohashi N."/>
            <person name="Zhi N."/>
            <person name="Nelson W."/>
            <person name="Brinkac L.M."/>
            <person name="Dodson R.J."/>
            <person name="Rosovitz M.J."/>
            <person name="Sundaram J."/>
            <person name="Daugherty S.C."/>
            <person name="Davidsen T."/>
            <person name="Durkin A.S."/>
            <person name="Gwinn M."/>
            <person name="Haft D.H."/>
            <person name="Selengut J.D."/>
            <person name="Sullivan S.A."/>
            <person name="Zafar N."/>
            <person name="Zhou L."/>
            <person name="Benahmed F."/>
            <person name="Forberger H."/>
            <person name="Halpin R."/>
            <person name="Mulligan S."/>
            <person name="Robinson J."/>
            <person name="White O."/>
            <person name="Rikihisa Y."/>
            <person name="Tettelin H."/>
        </authorList>
    </citation>
    <scope>NUCLEOTIDE SEQUENCE [LARGE SCALE GENOMIC DNA]</scope>
    <source>
        <strain evidence="2">ATCC CRL-10679 / Arkansas</strain>
    </source>
</reference>
<sequence length="33" mass="3816">MDTNNTRSDTQDVILMAIVETYKMKKLITISKN</sequence>
<accession>Q2GFH1</accession>
<dbReference type="EMBL" id="CP000236">
    <property type="protein sequence ID" value="ABD44927.1"/>
    <property type="molecule type" value="Genomic_DNA"/>
</dbReference>
<dbReference type="KEGG" id="ech:ECH_1026"/>
<gene>
    <name evidence="1" type="ordered locus">ECH_1026</name>
</gene>
<keyword evidence="2" id="KW-1185">Reference proteome</keyword>
<dbReference type="Proteomes" id="UP000008320">
    <property type="component" value="Chromosome"/>
</dbReference>
<dbReference type="STRING" id="205920.ECH_1026"/>
<dbReference type="AlphaFoldDB" id="Q2GFH1"/>
<protein>
    <submittedName>
        <fullName evidence="1">Uncharacterized protein</fullName>
    </submittedName>
</protein>
<evidence type="ECO:0000313" key="2">
    <source>
        <dbReference type="Proteomes" id="UP000008320"/>
    </source>
</evidence>